<protein>
    <recommendedName>
        <fullName evidence="4">Synaptobrevin, longin-like domain protein</fullName>
    </recommendedName>
</protein>
<feature type="region of interest" description="Disordered" evidence="1">
    <location>
        <begin position="218"/>
        <end position="295"/>
    </location>
</feature>
<feature type="non-terminal residue" evidence="2">
    <location>
        <position position="537"/>
    </location>
</feature>
<reference evidence="2" key="1">
    <citation type="journal article" date="2022" name="Int. J. Mol. Sci.">
        <title>Draft Genome of Tanacetum Coccineum: Genomic Comparison of Closely Related Tanacetum-Family Plants.</title>
        <authorList>
            <person name="Yamashiro T."/>
            <person name="Shiraishi A."/>
            <person name="Nakayama K."/>
            <person name="Satake H."/>
        </authorList>
    </citation>
    <scope>NUCLEOTIDE SEQUENCE</scope>
</reference>
<feature type="compositionally biased region" description="Basic and acidic residues" evidence="1">
    <location>
        <begin position="400"/>
        <end position="411"/>
    </location>
</feature>
<comment type="caution">
    <text evidence="2">The sequence shown here is derived from an EMBL/GenBank/DDBJ whole genome shotgun (WGS) entry which is preliminary data.</text>
</comment>
<sequence>MVAFLEKSTGSAGFHQVIDFLNRSHICYALTKKPDVCVSFIKQFWRSAEVTTAENGEVKITATIDGHSMTITEGSLRRHLKLDDQDGISSIPNSEIFEQLALMGYHTDSDNPTKTAWEQFSSNIATAVICLATNRKYNFSRMIFEHMVSNISSPHKFLMYPRFIQICLDMQRNQLQQHSRTYPVPSLSNKVFNNMKRPTKGFSGQEVALFPIMLDVTEPSTSPSRITSSPSHTPEPSPSPTHSPLPTPEHIIAAPTQPSPTQPSPTQPSPRAEHHLPTPNESPIHTVHSHRSDEGRLKLNELTDLVTKLFDRIGVLEDDLKTIKQAYSSAFTKLILKVKKLEAQVKIRKPRRRARIVHSDDEDIADDSSKQGRILSDAEVQEKASNETEPVIQDVTHTKVIQDQESSEKGSAEVSTAGAKKGTASEEVPIVSTTEVNLSTAGGTVTYTRRSAEKRSRQDKGKTIMIESEPKKKSKKELEQERLSFAEAIRLEEQMNEEQRAQIARDKEIARQWDEEERQRAMSEAKTSKKIDWNDPS</sequence>
<evidence type="ECO:0008006" key="4">
    <source>
        <dbReference type="Google" id="ProtNLM"/>
    </source>
</evidence>
<evidence type="ECO:0000256" key="1">
    <source>
        <dbReference type="SAM" id="MobiDB-lite"/>
    </source>
</evidence>
<feature type="region of interest" description="Disordered" evidence="1">
    <location>
        <begin position="400"/>
        <end position="433"/>
    </location>
</feature>
<feature type="compositionally biased region" description="Pro residues" evidence="1">
    <location>
        <begin position="257"/>
        <end position="268"/>
    </location>
</feature>
<feature type="compositionally biased region" description="Low complexity" evidence="1">
    <location>
        <begin position="218"/>
        <end position="232"/>
    </location>
</feature>
<gene>
    <name evidence="2" type="ORF">Tco_0656597</name>
</gene>
<feature type="region of interest" description="Disordered" evidence="1">
    <location>
        <begin position="447"/>
        <end position="479"/>
    </location>
</feature>
<dbReference type="Proteomes" id="UP001151760">
    <property type="component" value="Unassembled WGS sequence"/>
</dbReference>
<reference evidence="2" key="2">
    <citation type="submission" date="2022-01" db="EMBL/GenBank/DDBJ databases">
        <authorList>
            <person name="Yamashiro T."/>
            <person name="Shiraishi A."/>
            <person name="Satake H."/>
            <person name="Nakayama K."/>
        </authorList>
    </citation>
    <scope>NUCLEOTIDE SEQUENCE</scope>
</reference>
<evidence type="ECO:0000313" key="2">
    <source>
        <dbReference type="EMBL" id="GJS61813.1"/>
    </source>
</evidence>
<evidence type="ECO:0000313" key="3">
    <source>
        <dbReference type="Proteomes" id="UP001151760"/>
    </source>
</evidence>
<dbReference type="EMBL" id="BQNB010009317">
    <property type="protein sequence ID" value="GJS61813.1"/>
    <property type="molecule type" value="Genomic_DNA"/>
</dbReference>
<accession>A0ABQ4X968</accession>
<feature type="compositionally biased region" description="Pro residues" evidence="1">
    <location>
        <begin position="233"/>
        <end position="247"/>
    </location>
</feature>
<name>A0ABQ4X968_9ASTR</name>
<organism evidence="2 3">
    <name type="scientific">Tanacetum coccineum</name>
    <dbReference type="NCBI Taxonomy" id="301880"/>
    <lineage>
        <taxon>Eukaryota</taxon>
        <taxon>Viridiplantae</taxon>
        <taxon>Streptophyta</taxon>
        <taxon>Embryophyta</taxon>
        <taxon>Tracheophyta</taxon>
        <taxon>Spermatophyta</taxon>
        <taxon>Magnoliopsida</taxon>
        <taxon>eudicotyledons</taxon>
        <taxon>Gunneridae</taxon>
        <taxon>Pentapetalae</taxon>
        <taxon>asterids</taxon>
        <taxon>campanulids</taxon>
        <taxon>Asterales</taxon>
        <taxon>Asteraceae</taxon>
        <taxon>Asteroideae</taxon>
        <taxon>Anthemideae</taxon>
        <taxon>Anthemidinae</taxon>
        <taxon>Tanacetum</taxon>
    </lineage>
</organism>
<feature type="region of interest" description="Disordered" evidence="1">
    <location>
        <begin position="497"/>
        <end position="537"/>
    </location>
</feature>
<feature type="compositionally biased region" description="Basic and acidic residues" evidence="1">
    <location>
        <begin position="450"/>
        <end position="479"/>
    </location>
</feature>
<proteinExistence type="predicted"/>
<keyword evidence="3" id="KW-1185">Reference proteome</keyword>